<dbReference type="Proteomes" id="UP000198211">
    <property type="component" value="Unassembled WGS sequence"/>
</dbReference>
<gene>
    <name evidence="1" type="ORF">PHMEG_0007818</name>
</gene>
<evidence type="ECO:0000313" key="1">
    <source>
        <dbReference type="EMBL" id="OWZ18146.1"/>
    </source>
</evidence>
<evidence type="ECO:0000313" key="2">
    <source>
        <dbReference type="Proteomes" id="UP000198211"/>
    </source>
</evidence>
<dbReference type="OrthoDB" id="121393at2759"/>
<comment type="caution">
    <text evidence="1">The sequence shown here is derived from an EMBL/GenBank/DDBJ whole genome shotgun (WGS) entry which is preliminary data.</text>
</comment>
<dbReference type="EMBL" id="NBNE01000635">
    <property type="protein sequence ID" value="OWZ18146.1"/>
    <property type="molecule type" value="Genomic_DNA"/>
</dbReference>
<sequence>MIQRQYTASEVRIDALSARPTGARKCQPPTDEGKLDEDLELWFFAITQFYADYHPQMTDESSQFVTMVLCHLGVTPMNWYRQFVAECDACSRVKSWDVFKDAMRRRFLPPTANIVCARDCVVLTSSLLDYATYFQNLLIQCTVPISQLELRFYFQQGLKSATANHVREHHPSTLDDIIQLAIRFDYAGKRAIMLDND</sequence>
<accession>A0A225WK97</accession>
<reference evidence="2" key="1">
    <citation type="submission" date="2017-03" db="EMBL/GenBank/DDBJ databases">
        <title>Phytopthora megakarya and P. palmivora, two closely related causual agents of cacao black pod achieved similar genome size and gene model numbers by different mechanisms.</title>
        <authorList>
            <person name="Ali S."/>
            <person name="Shao J."/>
            <person name="Larry D.J."/>
            <person name="Kronmiller B."/>
            <person name="Shen D."/>
            <person name="Strem M.D."/>
            <person name="Melnick R.L."/>
            <person name="Guiltinan M.J."/>
            <person name="Tyler B.M."/>
            <person name="Meinhardt L.W."/>
            <person name="Bailey B.A."/>
        </authorList>
    </citation>
    <scope>NUCLEOTIDE SEQUENCE [LARGE SCALE GENOMIC DNA]</scope>
    <source>
        <strain evidence="2">zdho120</strain>
    </source>
</reference>
<keyword evidence="2" id="KW-1185">Reference proteome</keyword>
<protein>
    <submittedName>
        <fullName evidence="1">Uncharacterized protein</fullName>
    </submittedName>
</protein>
<organism evidence="1 2">
    <name type="scientific">Phytophthora megakarya</name>
    <dbReference type="NCBI Taxonomy" id="4795"/>
    <lineage>
        <taxon>Eukaryota</taxon>
        <taxon>Sar</taxon>
        <taxon>Stramenopiles</taxon>
        <taxon>Oomycota</taxon>
        <taxon>Peronosporomycetes</taxon>
        <taxon>Peronosporales</taxon>
        <taxon>Peronosporaceae</taxon>
        <taxon>Phytophthora</taxon>
    </lineage>
</organism>
<dbReference type="AlphaFoldDB" id="A0A225WK97"/>
<name>A0A225WK97_9STRA</name>
<proteinExistence type="predicted"/>